<dbReference type="RefSeq" id="WP_250946367.1">
    <property type="nucleotide sequence ID" value="NZ_JAMQAY010000009.1"/>
</dbReference>
<gene>
    <name evidence="2" type="ORF">NBH20_19925</name>
</gene>
<dbReference type="Proteomes" id="UP001155079">
    <property type="component" value="Unassembled WGS sequence"/>
</dbReference>
<sequence>MLSVALHLIVLVVFLMKLPALPELPQEEESVAVELVPPPEEEKPAEAPKQEEEKAAEPPPPPPPPPPVEEKKVEEPPPTSEFTPAIQFGEKDSGMNGDLRGNAEEKADEPVNTPPVEESQKPEAPAATEPEDTAESVEQPADGGAVEGGETEFPTDQALALIAPPPPKPAKPTETKGTAESEVPLVPKPVKRIYSASVSEDLVAMSAMAGESRGERIQRLCGTELKAQLSQASPSRDLKWAPEFNLRSGNVIKAPQVAFGDWNGEWYNLAMRCTVDDDATRVVDFSFAVGAPVPRSEWKKHGIDRYR</sequence>
<evidence type="ECO:0000313" key="2">
    <source>
        <dbReference type="EMBL" id="MCM2403446.1"/>
    </source>
</evidence>
<feature type="region of interest" description="Disordered" evidence="1">
    <location>
        <begin position="27"/>
        <end position="181"/>
    </location>
</feature>
<evidence type="ECO:0000256" key="1">
    <source>
        <dbReference type="SAM" id="MobiDB-lite"/>
    </source>
</evidence>
<dbReference type="Pfam" id="PF06059">
    <property type="entry name" value="DUF930"/>
    <property type="match status" value="1"/>
</dbReference>
<feature type="compositionally biased region" description="Basic and acidic residues" evidence="1">
    <location>
        <begin position="40"/>
        <end position="56"/>
    </location>
</feature>
<protein>
    <submittedName>
        <fullName evidence="2">DUF930 domain-containing protein</fullName>
    </submittedName>
</protein>
<proteinExistence type="predicted"/>
<evidence type="ECO:0000313" key="3">
    <source>
        <dbReference type="Proteomes" id="UP001155079"/>
    </source>
</evidence>
<accession>A0ABT0VC39</accession>
<keyword evidence="3" id="KW-1185">Reference proteome</keyword>
<feature type="compositionally biased region" description="Pro residues" evidence="1">
    <location>
        <begin position="57"/>
        <end position="67"/>
    </location>
</feature>
<organism evidence="2 3">
    <name type="scientific">Ciceribacter sichuanensis</name>
    <dbReference type="NCBI Taxonomy" id="2949647"/>
    <lineage>
        <taxon>Bacteria</taxon>
        <taxon>Pseudomonadati</taxon>
        <taxon>Pseudomonadota</taxon>
        <taxon>Alphaproteobacteria</taxon>
        <taxon>Hyphomicrobiales</taxon>
        <taxon>Rhizobiaceae</taxon>
        <taxon>Ciceribacter</taxon>
    </lineage>
</organism>
<dbReference type="InterPro" id="IPR009273">
    <property type="entry name" value="DUF930"/>
</dbReference>
<name>A0ABT0VC39_9HYPH</name>
<reference evidence="2 3" key="1">
    <citation type="submission" date="2022-06" db="EMBL/GenBank/DDBJ databases">
        <authorList>
            <person name="Sun Q."/>
        </authorList>
    </citation>
    <scope>NUCLEOTIDE SEQUENCE [LARGE SCALE GENOMIC DNA]</scope>
    <source>
        <strain evidence="2 3">S153</strain>
    </source>
</reference>
<dbReference type="EMBL" id="JAMQAY010000009">
    <property type="protein sequence ID" value="MCM2403446.1"/>
    <property type="molecule type" value="Genomic_DNA"/>
</dbReference>
<comment type="caution">
    <text evidence="2">The sequence shown here is derived from an EMBL/GenBank/DDBJ whole genome shotgun (WGS) entry which is preliminary data.</text>
</comment>